<reference evidence="2 3" key="1">
    <citation type="submission" date="2021-03" db="EMBL/GenBank/DDBJ databases">
        <title>Metabolic Capacity of the Antarctic Cyanobacterium Phormidium pseudopriestleyi that Sustains Oxygenic Photosynthesis in the Presence of Hydrogen Sulfide.</title>
        <authorList>
            <person name="Lumian J.E."/>
            <person name="Jungblut A.D."/>
            <person name="Dillon M.L."/>
            <person name="Hawes I."/>
            <person name="Doran P.T."/>
            <person name="Mackey T.J."/>
            <person name="Dick G.J."/>
            <person name="Grettenberger C.L."/>
            <person name="Sumner D.Y."/>
        </authorList>
    </citation>
    <scope>NUCLEOTIDE SEQUENCE [LARGE SCALE GENOMIC DNA]</scope>
    <source>
        <strain evidence="2 3">FRX01</strain>
    </source>
</reference>
<dbReference type="Gene3D" id="3.30.1460.10">
    <property type="match status" value="1"/>
</dbReference>
<name>A0ABS3FQ43_9CYAN</name>
<dbReference type="Proteomes" id="UP000664844">
    <property type="component" value="Unassembled WGS sequence"/>
</dbReference>
<dbReference type="SUPFAM" id="SSF69635">
    <property type="entry name" value="Type III secretory system chaperone-like"/>
    <property type="match status" value="1"/>
</dbReference>
<proteinExistence type="predicted"/>
<evidence type="ECO:0000313" key="3">
    <source>
        <dbReference type="Proteomes" id="UP000664844"/>
    </source>
</evidence>
<gene>
    <name evidence="2" type="ORF">J0895_08975</name>
</gene>
<accession>A0ABS3FQ43</accession>
<feature type="domain" description="TY-Chap central" evidence="1">
    <location>
        <begin position="16"/>
        <end position="144"/>
    </location>
</feature>
<dbReference type="EMBL" id="JAFLQW010000243">
    <property type="protein sequence ID" value="MBO0349234.1"/>
    <property type="molecule type" value="Genomic_DNA"/>
</dbReference>
<dbReference type="RefSeq" id="WP_207087767.1">
    <property type="nucleotide sequence ID" value="NZ_JAFLQW010000243.1"/>
</dbReference>
<sequence length="151" mass="16867">MQFQTPAQEACYHKVALWMQELFGKFPCARQDIPGLGIFMGSALVEVLILPWGEKDAVINTRAYVVTETELTADLMRFLLEQNSNMIFGAFGIDAKGDILFEHSIVGSTCDKKELESSVNAVLEVSDEYDDQLVERWGGKRALDRICGNSN</sequence>
<dbReference type="Pfam" id="PF22551">
    <property type="entry name" value="TY-Chap1"/>
    <property type="match status" value="1"/>
</dbReference>
<comment type="caution">
    <text evidence="2">The sequence shown here is derived from an EMBL/GenBank/DDBJ whole genome shotgun (WGS) entry which is preliminary data.</text>
</comment>
<protein>
    <submittedName>
        <fullName evidence="2">YbjN domain-containing protein</fullName>
    </submittedName>
</protein>
<organism evidence="2 3">
    <name type="scientific">Phormidium pseudopriestleyi FRX01</name>
    <dbReference type="NCBI Taxonomy" id="1759528"/>
    <lineage>
        <taxon>Bacteria</taxon>
        <taxon>Bacillati</taxon>
        <taxon>Cyanobacteriota</taxon>
        <taxon>Cyanophyceae</taxon>
        <taxon>Oscillatoriophycideae</taxon>
        <taxon>Oscillatoriales</taxon>
        <taxon>Oscillatoriaceae</taxon>
        <taxon>Phormidium</taxon>
    </lineage>
</organism>
<dbReference type="InterPro" id="IPR054343">
    <property type="entry name" value="TY-Chap_M"/>
</dbReference>
<evidence type="ECO:0000259" key="1">
    <source>
        <dbReference type="Pfam" id="PF22551"/>
    </source>
</evidence>
<evidence type="ECO:0000313" key="2">
    <source>
        <dbReference type="EMBL" id="MBO0349234.1"/>
    </source>
</evidence>
<keyword evidence="3" id="KW-1185">Reference proteome</keyword>